<dbReference type="GO" id="GO:0004622">
    <property type="term" value="F:phosphatidylcholine lysophospholipase activity"/>
    <property type="evidence" value="ECO:0007669"/>
    <property type="project" value="TreeGrafter"/>
</dbReference>
<dbReference type="RefSeq" id="WP_021583332.1">
    <property type="nucleotide sequence ID" value="NZ_AWET01000008.1"/>
</dbReference>
<feature type="chain" id="PRO_5004631477" evidence="1">
    <location>
        <begin position="22"/>
        <end position="225"/>
    </location>
</feature>
<dbReference type="InterPro" id="IPR036514">
    <property type="entry name" value="SGNH_hydro_sf"/>
</dbReference>
<dbReference type="Proteomes" id="UP000016600">
    <property type="component" value="Unassembled WGS sequence"/>
</dbReference>
<organism evidence="3 4">
    <name type="scientific">Hoylesella pleuritidis F0068</name>
    <dbReference type="NCBI Taxonomy" id="1081904"/>
    <lineage>
        <taxon>Bacteria</taxon>
        <taxon>Pseudomonadati</taxon>
        <taxon>Bacteroidota</taxon>
        <taxon>Bacteroidia</taxon>
        <taxon>Bacteroidales</taxon>
        <taxon>Prevotellaceae</taxon>
        <taxon>Hoylesella</taxon>
    </lineage>
</organism>
<dbReference type="Gene3D" id="3.40.50.1110">
    <property type="entry name" value="SGNH hydrolase"/>
    <property type="match status" value="1"/>
</dbReference>
<evidence type="ECO:0000313" key="3">
    <source>
        <dbReference type="EMBL" id="ERK03695.1"/>
    </source>
</evidence>
<sequence>MKVFKISLLTALTMWINSASAQQSQATSHYRERIADFAAMRKIDSTDVVMLGNSLTELGGDWNRLLRWRRVRNRGISGDDATGILHRLGQILPGKPKAIFLMVGINDLSHDLTPVQVFDLCKQVINKIQRDASHTRLYVQSLLPINETYGKWKTLEGKTDDVPKINRLLQAYCQRQGITFIDLFNKFVRHGTNELRRDMSVDGLHLSPFGYKVWAFELRKYLTNG</sequence>
<feature type="signal peptide" evidence="1">
    <location>
        <begin position="1"/>
        <end position="21"/>
    </location>
</feature>
<keyword evidence="1" id="KW-0732">Signal</keyword>
<dbReference type="PATRIC" id="fig|1081904.3.peg.650"/>
<feature type="domain" description="SGNH hydrolase-type esterase" evidence="2">
    <location>
        <begin position="51"/>
        <end position="213"/>
    </location>
</feature>
<protein>
    <submittedName>
        <fullName evidence="3">GDSL-like protein</fullName>
    </submittedName>
</protein>
<accession>U2MPV9</accession>
<dbReference type="PANTHER" id="PTHR30383:SF5">
    <property type="entry name" value="SGNH HYDROLASE-TYPE ESTERASE DOMAIN-CONTAINING PROTEIN"/>
    <property type="match status" value="1"/>
</dbReference>
<gene>
    <name evidence="3" type="ORF">HMPREF1218_0213</name>
</gene>
<evidence type="ECO:0000256" key="1">
    <source>
        <dbReference type="SAM" id="SignalP"/>
    </source>
</evidence>
<keyword evidence="4" id="KW-1185">Reference proteome</keyword>
<dbReference type="AlphaFoldDB" id="U2MPV9"/>
<dbReference type="EMBL" id="AWET01000008">
    <property type="protein sequence ID" value="ERK03695.1"/>
    <property type="molecule type" value="Genomic_DNA"/>
</dbReference>
<dbReference type="SUPFAM" id="SSF52266">
    <property type="entry name" value="SGNH hydrolase"/>
    <property type="match status" value="1"/>
</dbReference>
<dbReference type="InterPro" id="IPR013830">
    <property type="entry name" value="SGNH_hydro"/>
</dbReference>
<dbReference type="PANTHER" id="PTHR30383">
    <property type="entry name" value="THIOESTERASE 1/PROTEASE 1/LYSOPHOSPHOLIPASE L1"/>
    <property type="match status" value="1"/>
</dbReference>
<comment type="caution">
    <text evidence="3">The sequence shown here is derived from an EMBL/GenBank/DDBJ whole genome shotgun (WGS) entry which is preliminary data.</text>
</comment>
<dbReference type="Pfam" id="PF13472">
    <property type="entry name" value="Lipase_GDSL_2"/>
    <property type="match status" value="1"/>
</dbReference>
<evidence type="ECO:0000313" key="4">
    <source>
        <dbReference type="Proteomes" id="UP000016600"/>
    </source>
</evidence>
<name>U2MPV9_9BACT</name>
<reference evidence="3 4" key="1">
    <citation type="submission" date="2013-08" db="EMBL/GenBank/DDBJ databases">
        <authorList>
            <person name="Durkin A.S."/>
            <person name="Haft D.R."/>
            <person name="McCorrison J."/>
            <person name="Torralba M."/>
            <person name="Gillis M."/>
            <person name="Haft D.H."/>
            <person name="Methe B."/>
            <person name="Sutton G."/>
            <person name="Nelson K.E."/>
        </authorList>
    </citation>
    <scope>NUCLEOTIDE SEQUENCE [LARGE SCALE GENOMIC DNA]</scope>
    <source>
        <strain evidence="3 4">F0068</strain>
    </source>
</reference>
<proteinExistence type="predicted"/>
<evidence type="ECO:0000259" key="2">
    <source>
        <dbReference type="Pfam" id="PF13472"/>
    </source>
</evidence>
<dbReference type="InterPro" id="IPR051532">
    <property type="entry name" value="Ester_Hydrolysis_Enzymes"/>
</dbReference>